<dbReference type="GO" id="GO:0000070">
    <property type="term" value="P:mitotic sister chromatid segregation"/>
    <property type="evidence" value="ECO:0007669"/>
    <property type="project" value="TreeGrafter"/>
</dbReference>
<evidence type="ECO:0000256" key="5">
    <source>
        <dbReference type="ARBA" id="ARBA00022618"/>
    </source>
</evidence>
<evidence type="ECO:0000256" key="7">
    <source>
        <dbReference type="ARBA" id="ARBA00023242"/>
    </source>
</evidence>
<dbReference type="PANTHER" id="PTHR16040">
    <property type="entry name" value="AUSTRALIN, ISOFORM A-RELATED"/>
    <property type="match status" value="1"/>
</dbReference>
<keyword evidence="8" id="KW-0131">Cell cycle</keyword>
<reference evidence="13" key="1">
    <citation type="submission" date="2013-09" db="EMBL/GenBank/DDBJ databases">
        <title>The Genome Sequence of Anopheles culicifacies species A.</title>
        <authorList>
            <consortium name="The Broad Institute Genomics Platform"/>
            <person name="Neafsey D.E."/>
            <person name="Besansky N."/>
            <person name="Howell P."/>
            <person name="Walton C."/>
            <person name="Young S.K."/>
            <person name="Zeng Q."/>
            <person name="Gargeya S."/>
            <person name="Fitzgerald M."/>
            <person name="Haas B."/>
            <person name="Abouelleil A."/>
            <person name="Allen A.W."/>
            <person name="Alvarado L."/>
            <person name="Arachchi H.M."/>
            <person name="Berlin A.M."/>
            <person name="Chapman S.B."/>
            <person name="Gainer-Dewar J."/>
            <person name="Goldberg J."/>
            <person name="Griggs A."/>
            <person name="Gujja S."/>
            <person name="Hansen M."/>
            <person name="Howarth C."/>
            <person name="Imamovic A."/>
            <person name="Ireland A."/>
            <person name="Larimer J."/>
            <person name="McCowan C."/>
            <person name="Murphy C."/>
            <person name="Pearson M."/>
            <person name="Poon T.W."/>
            <person name="Priest M."/>
            <person name="Roberts A."/>
            <person name="Saif S."/>
            <person name="Shea T."/>
            <person name="Sisk P."/>
            <person name="Sykes S."/>
            <person name="Wortman J."/>
            <person name="Nusbaum C."/>
            <person name="Birren B."/>
        </authorList>
    </citation>
    <scope>NUCLEOTIDE SEQUENCE [LARGE SCALE GENOMIC DNA]</scope>
    <source>
        <strain evidence="13">A-37</strain>
    </source>
</reference>
<evidence type="ECO:0000259" key="11">
    <source>
        <dbReference type="Pfam" id="PF10512"/>
    </source>
</evidence>
<evidence type="ECO:0000256" key="1">
    <source>
        <dbReference type="ARBA" id="ARBA00004123"/>
    </source>
</evidence>
<evidence type="ECO:0000313" key="13">
    <source>
        <dbReference type="Proteomes" id="UP000075883"/>
    </source>
</evidence>
<comment type="similarity">
    <text evidence="3">Belongs to the borealin family.</text>
</comment>
<reference evidence="12" key="2">
    <citation type="submission" date="2020-05" db="UniProtKB">
        <authorList>
            <consortium name="EnsemblMetazoa"/>
        </authorList>
    </citation>
    <scope>IDENTIFICATION</scope>
    <source>
        <strain evidence="12">A-37</strain>
    </source>
</reference>
<dbReference type="Proteomes" id="UP000075883">
    <property type="component" value="Unassembled WGS sequence"/>
</dbReference>
<organism evidence="12 13">
    <name type="scientific">Anopheles culicifacies</name>
    <dbReference type="NCBI Taxonomy" id="139723"/>
    <lineage>
        <taxon>Eukaryota</taxon>
        <taxon>Metazoa</taxon>
        <taxon>Ecdysozoa</taxon>
        <taxon>Arthropoda</taxon>
        <taxon>Hexapoda</taxon>
        <taxon>Insecta</taxon>
        <taxon>Pterygota</taxon>
        <taxon>Neoptera</taxon>
        <taxon>Endopterygota</taxon>
        <taxon>Diptera</taxon>
        <taxon>Nematocera</taxon>
        <taxon>Culicoidea</taxon>
        <taxon>Culicidae</taxon>
        <taxon>Anophelinae</taxon>
        <taxon>Anopheles</taxon>
        <taxon>culicifacies species complex</taxon>
    </lineage>
</organism>
<evidence type="ECO:0000313" key="12">
    <source>
        <dbReference type="EnsemblMetazoa" id="ACUA010646-PA"/>
    </source>
</evidence>
<evidence type="ECO:0000256" key="8">
    <source>
        <dbReference type="ARBA" id="ARBA00023306"/>
    </source>
</evidence>
<dbReference type="Pfam" id="PF10512">
    <property type="entry name" value="Borealin"/>
    <property type="match status" value="1"/>
</dbReference>
<sequence length="333" mass="36853">MVRTKVSRTATKRGQNSSDSKMYIEMKLRDFDVISSVASTPKQLTAMRFLADCHLTNIELKYQNDMDKLNRAFEVLRSRIPKNLLSLTMGELRAMQNATEELNTSAPLNQTVSANMSALLEKSCRKKSKDDGYLTEESEQGDVYRIGSMLPSSKARFGPLMSARIRRRSKSTSSITTPHVNRSLFTVPQSAMVGKTQPPIGSALKPIVPRTERASRSKQKTSPVTRPKAISADRGYGVITPKVQPYAALAMMRHAKQGESVFSITGSPVVTANMLESSANVNIPVLDGMLAIRPTELDVVDESLLRKIDPNVLIELKQLQTNLDKIMSTLHLS</sequence>
<evidence type="ECO:0000256" key="10">
    <source>
        <dbReference type="SAM" id="MobiDB-lite"/>
    </source>
</evidence>
<dbReference type="AlphaFoldDB" id="A0A182M6G0"/>
<dbReference type="VEuPathDB" id="VectorBase:ACUA010646"/>
<keyword evidence="5" id="KW-0132">Cell division</keyword>
<protein>
    <recommendedName>
        <fullName evidence="11">Borealin C-terminal domain-containing protein</fullName>
    </recommendedName>
</protein>
<evidence type="ECO:0000256" key="2">
    <source>
        <dbReference type="ARBA" id="ARBA00004584"/>
    </source>
</evidence>
<keyword evidence="13" id="KW-1185">Reference proteome</keyword>
<evidence type="ECO:0000256" key="9">
    <source>
        <dbReference type="ARBA" id="ARBA00023328"/>
    </source>
</evidence>
<accession>A0A182M6G0</accession>
<dbReference type="GO" id="GO:0005634">
    <property type="term" value="C:nucleus"/>
    <property type="evidence" value="ECO:0007669"/>
    <property type="project" value="UniProtKB-SubCell"/>
</dbReference>
<dbReference type="InterPro" id="IPR018867">
    <property type="entry name" value="Cell_div_borealin"/>
</dbReference>
<evidence type="ECO:0000256" key="6">
    <source>
        <dbReference type="ARBA" id="ARBA00022776"/>
    </source>
</evidence>
<dbReference type="InterPro" id="IPR046466">
    <property type="entry name" value="Borealin_C"/>
</dbReference>
<dbReference type="GO" id="GO:0000775">
    <property type="term" value="C:chromosome, centromeric region"/>
    <property type="evidence" value="ECO:0007669"/>
    <property type="project" value="UniProtKB-SubCell"/>
</dbReference>
<dbReference type="STRING" id="139723.A0A182M6G0"/>
<keyword evidence="7" id="KW-0539">Nucleus</keyword>
<keyword evidence="9" id="KW-0137">Centromere</keyword>
<dbReference type="EnsemblMetazoa" id="ACUA010646-RA">
    <property type="protein sequence ID" value="ACUA010646-PA"/>
    <property type="gene ID" value="ACUA010646"/>
</dbReference>
<name>A0A182M6G0_9DIPT</name>
<dbReference type="GO" id="GO:0051301">
    <property type="term" value="P:cell division"/>
    <property type="evidence" value="ECO:0007669"/>
    <property type="project" value="UniProtKB-KW"/>
</dbReference>
<evidence type="ECO:0000256" key="4">
    <source>
        <dbReference type="ARBA" id="ARBA00022454"/>
    </source>
</evidence>
<keyword evidence="4" id="KW-0158">Chromosome</keyword>
<dbReference type="EMBL" id="AXCM01007452">
    <property type="status" value="NOT_ANNOTATED_CDS"/>
    <property type="molecule type" value="Genomic_DNA"/>
</dbReference>
<feature type="domain" description="Borealin C-terminal" evidence="11">
    <location>
        <begin position="213"/>
        <end position="328"/>
    </location>
</feature>
<dbReference type="GO" id="GO:0051233">
    <property type="term" value="C:spindle midzone"/>
    <property type="evidence" value="ECO:0007669"/>
    <property type="project" value="TreeGrafter"/>
</dbReference>
<comment type="subcellular location">
    <subcellularLocation>
        <location evidence="2">Chromosome</location>
        <location evidence="2">Centromere</location>
    </subcellularLocation>
    <subcellularLocation>
        <location evidence="1">Nucleus</location>
    </subcellularLocation>
</comment>
<feature type="region of interest" description="Disordered" evidence="10">
    <location>
        <begin position="209"/>
        <end position="229"/>
    </location>
</feature>
<dbReference type="PANTHER" id="PTHR16040:SF7">
    <property type="entry name" value="AUSTRALIN, ISOFORM A-RELATED"/>
    <property type="match status" value="1"/>
</dbReference>
<dbReference type="GO" id="GO:0032133">
    <property type="term" value="C:chromosome passenger complex"/>
    <property type="evidence" value="ECO:0007669"/>
    <property type="project" value="TreeGrafter"/>
</dbReference>
<evidence type="ECO:0000256" key="3">
    <source>
        <dbReference type="ARBA" id="ARBA00009914"/>
    </source>
</evidence>
<keyword evidence="6" id="KW-0498">Mitosis</keyword>
<proteinExistence type="inferred from homology"/>